<dbReference type="EMBL" id="NJHN03000041">
    <property type="protein sequence ID" value="KAH9421429.1"/>
    <property type="molecule type" value="Genomic_DNA"/>
</dbReference>
<accession>A0ABQ8JFN6</accession>
<sequence>MFMSIPICDQQFMKHHIDEIEQQITIYVVRRRRRPNDEQTIERKFDDIKPYTNGFNAECINDNKLHITRVL</sequence>
<reference evidence="1 2" key="2">
    <citation type="journal article" date="2022" name="Mol. Biol. Evol.">
        <title>Comparative Genomics Reveals Insights into the Divergent Evolution of Astigmatic Mites and Household Pest Adaptations.</title>
        <authorList>
            <person name="Xiong Q."/>
            <person name="Wan A.T."/>
            <person name="Liu X."/>
            <person name="Fung C.S."/>
            <person name="Xiao X."/>
            <person name="Malainual N."/>
            <person name="Hou J."/>
            <person name="Wang L."/>
            <person name="Wang M."/>
            <person name="Yang K.Y."/>
            <person name="Cui Y."/>
            <person name="Leung E.L."/>
            <person name="Nong W."/>
            <person name="Shin S.K."/>
            <person name="Au S.W."/>
            <person name="Jeong K.Y."/>
            <person name="Chew F.T."/>
            <person name="Hui J.H."/>
            <person name="Leung T.F."/>
            <person name="Tungtrongchitr A."/>
            <person name="Zhong N."/>
            <person name="Liu Z."/>
            <person name="Tsui S.K."/>
        </authorList>
    </citation>
    <scope>NUCLEOTIDE SEQUENCE [LARGE SCALE GENOMIC DNA]</scope>
    <source>
        <strain evidence="1">Derp</strain>
    </source>
</reference>
<proteinExistence type="predicted"/>
<organism evidence="1 2">
    <name type="scientific">Dermatophagoides pteronyssinus</name>
    <name type="common">European house dust mite</name>
    <dbReference type="NCBI Taxonomy" id="6956"/>
    <lineage>
        <taxon>Eukaryota</taxon>
        <taxon>Metazoa</taxon>
        <taxon>Ecdysozoa</taxon>
        <taxon>Arthropoda</taxon>
        <taxon>Chelicerata</taxon>
        <taxon>Arachnida</taxon>
        <taxon>Acari</taxon>
        <taxon>Acariformes</taxon>
        <taxon>Sarcoptiformes</taxon>
        <taxon>Astigmata</taxon>
        <taxon>Psoroptidia</taxon>
        <taxon>Analgoidea</taxon>
        <taxon>Pyroglyphidae</taxon>
        <taxon>Dermatophagoidinae</taxon>
        <taxon>Dermatophagoides</taxon>
    </lineage>
</organism>
<dbReference type="Proteomes" id="UP000887458">
    <property type="component" value="Unassembled WGS sequence"/>
</dbReference>
<name>A0ABQ8JFN6_DERPT</name>
<keyword evidence="2" id="KW-1185">Reference proteome</keyword>
<comment type="caution">
    <text evidence="1">The sequence shown here is derived from an EMBL/GenBank/DDBJ whole genome shotgun (WGS) entry which is preliminary data.</text>
</comment>
<reference evidence="1 2" key="1">
    <citation type="journal article" date="2018" name="J. Allergy Clin. Immunol.">
        <title>High-quality assembly of Dermatophagoides pteronyssinus genome and transcriptome reveals a wide range of novel allergens.</title>
        <authorList>
            <person name="Liu X.Y."/>
            <person name="Yang K.Y."/>
            <person name="Wang M.Q."/>
            <person name="Kwok J.S."/>
            <person name="Zeng X."/>
            <person name="Yang Z."/>
            <person name="Xiao X.J."/>
            <person name="Lau C.P."/>
            <person name="Li Y."/>
            <person name="Huang Z.M."/>
            <person name="Ba J.G."/>
            <person name="Yim A.K."/>
            <person name="Ouyang C.Y."/>
            <person name="Ngai S.M."/>
            <person name="Chan T.F."/>
            <person name="Leung E.L."/>
            <person name="Liu L."/>
            <person name="Liu Z.G."/>
            <person name="Tsui S.K."/>
        </authorList>
    </citation>
    <scope>NUCLEOTIDE SEQUENCE [LARGE SCALE GENOMIC DNA]</scope>
    <source>
        <strain evidence="1">Derp</strain>
    </source>
</reference>
<evidence type="ECO:0000313" key="2">
    <source>
        <dbReference type="Proteomes" id="UP000887458"/>
    </source>
</evidence>
<protein>
    <submittedName>
        <fullName evidence="1">Uncharacterized protein</fullName>
    </submittedName>
</protein>
<evidence type="ECO:0000313" key="1">
    <source>
        <dbReference type="EMBL" id="KAH9421429.1"/>
    </source>
</evidence>
<gene>
    <name evidence="1" type="ORF">DERP_010566</name>
</gene>